<name>A0A1T4N1D2_9FIRM</name>
<protein>
    <recommendedName>
        <fullName evidence="4">DUF4363 family protein</fullName>
    </recommendedName>
</protein>
<feature type="transmembrane region" description="Helical" evidence="1">
    <location>
        <begin position="6"/>
        <end position="27"/>
    </location>
</feature>
<dbReference type="Proteomes" id="UP000196365">
    <property type="component" value="Unassembled WGS sequence"/>
</dbReference>
<dbReference type="InterPro" id="IPR025373">
    <property type="entry name" value="DUF4363"/>
</dbReference>
<reference evidence="2 3" key="1">
    <citation type="submission" date="2017-02" db="EMBL/GenBank/DDBJ databases">
        <authorList>
            <person name="Peterson S.W."/>
        </authorList>
    </citation>
    <scope>NUCLEOTIDE SEQUENCE [LARGE SCALE GENOMIC DNA]</scope>
    <source>
        <strain evidence="2 3">DSM 15102</strain>
    </source>
</reference>
<accession>A0A1T4N1D2</accession>
<keyword evidence="1" id="KW-1133">Transmembrane helix</keyword>
<dbReference type="RefSeq" id="WP_087678929.1">
    <property type="nucleotide sequence ID" value="NZ_FUWV01000009.1"/>
</dbReference>
<sequence>MRKFLVVMIPIVTLSCFILIMLSGSFLKRSLGEEDNISQIIETIMKNIQNENWEEVHIEMDELERVWNKIVKRIQISSEREEINSFNSNIARLRGAILAKDRSSALIELSEAYNHWKNISN</sequence>
<dbReference type="PROSITE" id="PS51257">
    <property type="entry name" value="PROKAR_LIPOPROTEIN"/>
    <property type="match status" value="1"/>
</dbReference>
<evidence type="ECO:0000256" key="1">
    <source>
        <dbReference type="SAM" id="Phobius"/>
    </source>
</evidence>
<dbReference type="OrthoDB" id="1739442at2"/>
<proteinExistence type="predicted"/>
<dbReference type="AlphaFoldDB" id="A0A1T4N1D2"/>
<keyword evidence="3" id="KW-1185">Reference proteome</keyword>
<keyword evidence="1" id="KW-0812">Transmembrane</keyword>
<gene>
    <name evidence="2" type="ORF">SAMN02745973_01509</name>
</gene>
<organism evidence="2 3">
    <name type="scientific">Garciella nitratireducens DSM 15102</name>
    <dbReference type="NCBI Taxonomy" id="1121911"/>
    <lineage>
        <taxon>Bacteria</taxon>
        <taxon>Bacillati</taxon>
        <taxon>Bacillota</taxon>
        <taxon>Clostridia</taxon>
        <taxon>Eubacteriales</taxon>
        <taxon>Eubacteriaceae</taxon>
        <taxon>Garciella</taxon>
    </lineage>
</organism>
<evidence type="ECO:0000313" key="2">
    <source>
        <dbReference type="EMBL" id="SJZ72827.1"/>
    </source>
</evidence>
<dbReference type="EMBL" id="FUWV01000009">
    <property type="protein sequence ID" value="SJZ72827.1"/>
    <property type="molecule type" value="Genomic_DNA"/>
</dbReference>
<evidence type="ECO:0008006" key="4">
    <source>
        <dbReference type="Google" id="ProtNLM"/>
    </source>
</evidence>
<dbReference type="Pfam" id="PF14276">
    <property type="entry name" value="DUF4363"/>
    <property type="match status" value="1"/>
</dbReference>
<keyword evidence="1" id="KW-0472">Membrane</keyword>
<evidence type="ECO:0000313" key="3">
    <source>
        <dbReference type="Proteomes" id="UP000196365"/>
    </source>
</evidence>